<keyword evidence="2" id="KW-0540">Nuclease</keyword>
<gene>
    <name evidence="2" type="ORF">KAK03_07110</name>
</gene>
<protein>
    <submittedName>
        <fullName evidence="2">HNH endonuclease</fullName>
    </submittedName>
</protein>
<dbReference type="InterPro" id="IPR003615">
    <property type="entry name" value="HNH_nuc"/>
</dbReference>
<name>A0A941BDJ0_9BURK</name>
<dbReference type="AlphaFoldDB" id="A0A941BDJ0"/>
<keyword evidence="2" id="KW-0378">Hydrolase</keyword>
<keyword evidence="3" id="KW-1185">Reference proteome</keyword>
<dbReference type="Proteomes" id="UP000676246">
    <property type="component" value="Unassembled WGS sequence"/>
</dbReference>
<comment type="caution">
    <text evidence="2">The sequence shown here is derived from an EMBL/GenBank/DDBJ whole genome shotgun (WGS) entry which is preliminary data.</text>
</comment>
<accession>A0A941BDJ0</accession>
<keyword evidence="2" id="KW-0255">Endonuclease</keyword>
<dbReference type="Pfam" id="PF13391">
    <property type="entry name" value="HNH_2"/>
    <property type="match status" value="1"/>
</dbReference>
<dbReference type="RefSeq" id="WP_210852816.1">
    <property type="nucleotide sequence ID" value="NZ_JAGQDD010000003.1"/>
</dbReference>
<organism evidence="2 3">
    <name type="scientific">Ideonella alba</name>
    <dbReference type="NCBI Taxonomy" id="2824118"/>
    <lineage>
        <taxon>Bacteria</taxon>
        <taxon>Pseudomonadati</taxon>
        <taxon>Pseudomonadota</taxon>
        <taxon>Betaproteobacteria</taxon>
        <taxon>Burkholderiales</taxon>
        <taxon>Sphaerotilaceae</taxon>
        <taxon>Ideonella</taxon>
    </lineage>
</organism>
<evidence type="ECO:0000313" key="2">
    <source>
        <dbReference type="EMBL" id="MBQ0930256.1"/>
    </source>
</evidence>
<sequence length="262" mass="28136">MNLLQHALIEKAGHDNGFEHVLPNSPEGWLALGSARHPAEVSVQAQDGGFRALLTRSQAGLPEELARSFSEFIEGEAMSGPSFLLPSQAGLAGWLRRAASLAQALPNQAMVAFDGQVKSALAELEPAAAMSTEVQRMVRQRLGQQAFRQAMLDYWGGACAVTGVALPQALRASHAKAWALCATDAERLDVYNGFLLSANLDALFDTGLATFDDDGVLHLAPVVTGPALAALGLAPGLKLRWLDQHHRPYLAFHRAQCGWWLP</sequence>
<reference evidence="2 3" key="1">
    <citation type="submission" date="2021-04" db="EMBL/GenBank/DDBJ databases">
        <title>The genome sequence of Ideonella sp. 3Y2.</title>
        <authorList>
            <person name="Liu Y."/>
        </authorList>
    </citation>
    <scope>NUCLEOTIDE SEQUENCE [LARGE SCALE GENOMIC DNA]</scope>
    <source>
        <strain evidence="2 3">3Y2</strain>
    </source>
</reference>
<evidence type="ECO:0000313" key="3">
    <source>
        <dbReference type="Proteomes" id="UP000676246"/>
    </source>
</evidence>
<dbReference type="GO" id="GO:0004519">
    <property type="term" value="F:endonuclease activity"/>
    <property type="evidence" value="ECO:0007669"/>
    <property type="project" value="UniProtKB-KW"/>
</dbReference>
<dbReference type="EMBL" id="JAGQDD010000003">
    <property type="protein sequence ID" value="MBQ0930256.1"/>
    <property type="molecule type" value="Genomic_DNA"/>
</dbReference>
<proteinExistence type="predicted"/>
<feature type="domain" description="HNH nuclease" evidence="1">
    <location>
        <begin position="159"/>
        <end position="212"/>
    </location>
</feature>
<evidence type="ECO:0000259" key="1">
    <source>
        <dbReference type="Pfam" id="PF13391"/>
    </source>
</evidence>